<evidence type="ECO:0000259" key="2">
    <source>
        <dbReference type="Pfam" id="PF08327"/>
    </source>
</evidence>
<dbReference type="InterPro" id="IPR013538">
    <property type="entry name" value="ASHA1/2-like_C"/>
</dbReference>
<dbReference type="CDD" id="cd07814">
    <property type="entry name" value="SRPBCC_CalC_Aha1-like"/>
    <property type="match status" value="2"/>
</dbReference>
<keyword evidence="4" id="KW-1185">Reference proteome</keyword>
<accession>A0A542YNX2</accession>
<organism evidence="3 4">
    <name type="scientific">Ornithinicoccus hortensis</name>
    <dbReference type="NCBI Taxonomy" id="82346"/>
    <lineage>
        <taxon>Bacteria</taxon>
        <taxon>Bacillati</taxon>
        <taxon>Actinomycetota</taxon>
        <taxon>Actinomycetes</taxon>
        <taxon>Micrococcales</taxon>
        <taxon>Intrasporangiaceae</taxon>
        <taxon>Ornithinicoccus</taxon>
    </lineage>
</organism>
<name>A0A542YNX2_9MICO</name>
<proteinExistence type="inferred from homology"/>
<dbReference type="Proteomes" id="UP000319516">
    <property type="component" value="Unassembled WGS sequence"/>
</dbReference>
<sequence>MNQTLVVTQHVAAPPETAYAAWLSPEALATWWWVAMDDTTYQVDGRVDGTYRIVSPAAGIGVEGRFLALEPHRLIEMTWVWLDQDRPGPEEHVRVEFAPRDGGTLITVTHTVAPDGDVEAYRQGWEYVLGNLASSSARSVTLTQQVPAPRSEVYAAWLTPERLATWWWAGLPDTTYEVDARPGGRFRIRSESAGIGATGSYRELIEPERIVMSWTWETGDGRSPEDIVTVEFTDLDQPAGASASPSADTLVTLTHAFAVPLSDTSNLESGWADVLHALAEARLAAASPED</sequence>
<dbReference type="InterPro" id="IPR023393">
    <property type="entry name" value="START-like_dom_sf"/>
</dbReference>
<protein>
    <submittedName>
        <fullName evidence="3">Uncharacterized protein YndB with AHSA1/START domain</fullName>
    </submittedName>
</protein>
<dbReference type="SUPFAM" id="SSF55961">
    <property type="entry name" value="Bet v1-like"/>
    <property type="match status" value="2"/>
</dbReference>
<comment type="similarity">
    <text evidence="1">Belongs to the AHA1 family.</text>
</comment>
<dbReference type="AlphaFoldDB" id="A0A542YNX2"/>
<dbReference type="RefSeq" id="WP_141784013.1">
    <property type="nucleotide sequence ID" value="NZ_BAAAIK010000003.1"/>
</dbReference>
<comment type="caution">
    <text evidence="3">The sequence shown here is derived from an EMBL/GenBank/DDBJ whole genome shotgun (WGS) entry which is preliminary data.</text>
</comment>
<feature type="domain" description="Activator of Hsp90 ATPase homologue 1/2-like C-terminal" evidence="2">
    <location>
        <begin position="12"/>
        <end position="134"/>
    </location>
</feature>
<dbReference type="EMBL" id="VFOP01000001">
    <property type="protein sequence ID" value="TQL49798.1"/>
    <property type="molecule type" value="Genomic_DNA"/>
</dbReference>
<dbReference type="OrthoDB" id="8755073at2"/>
<feature type="domain" description="Activator of Hsp90 ATPase homologue 1/2-like C-terminal" evidence="2">
    <location>
        <begin position="148"/>
        <end position="280"/>
    </location>
</feature>
<dbReference type="Pfam" id="PF08327">
    <property type="entry name" value="AHSA1"/>
    <property type="match status" value="2"/>
</dbReference>
<reference evidence="3 4" key="1">
    <citation type="submission" date="2019-06" db="EMBL/GenBank/DDBJ databases">
        <title>Sequencing the genomes of 1000 actinobacteria strains.</title>
        <authorList>
            <person name="Klenk H.-P."/>
        </authorList>
    </citation>
    <scope>NUCLEOTIDE SEQUENCE [LARGE SCALE GENOMIC DNA]</scope>
    <source>
        <strain evidence="3 4">DSM 12335</strain>
    </source>
</reference>
<evidence type="ECO:0000313" key="4">
    <source>
        <dbReference type="Proteomes" id="UP000319516"/>
    </source>
</evidence>
<evidence type="ECO:0000313" key="3">
    <source>
        <dbReference type="EMBL" id="TQL49798.1"/>
    </source>
</evidence>
<evidence type="ECO:0000256" key="1">
    <source>
        <dbReference type="ARBA" id="ARBA00006817"/>
    </source>
</evidence>
<dbReference type="Gene3D" id="3.30.530.20">
    <property type="match status" value="2"/>
</dbReference>
<gene>
    <name evidence="3" type="ORF">FB467_0891</name>
</gene>